<dbReference type="Proteomes" id="UP000809789">
    <property type="component" value="Unassembled WGS sequence"/>
</dbReference>
<dbReference type="SMART" id="SM00558">
    <property type="entry name" value="JmjC"/>
    <property type="match status" value="1"/>
</dbReference>
<proteinExistence type="inferred from homology"/>
<feature type="domain" description="JmjC" evidence="16">
    <location>
        <begin position="848"/>
        <end position="1002"/>
    </location>
</feature>
<dbReference type="InterPro" id="IPR007213">
    <property type="entry name" value="Ppm1/Ppm2/Tcmp"/>
</dbReference>
<dbReference type="PANTHER" id="PTHR46529:SF1">
    <property type="entry name" value="TRNA WYBUTOSINE-SYNTHESIZING PROTEIN 4"/>
    <property type="match status" value="1"/>
</dbReference>
<evidence type="ECO:0000313" key="17">
    <source>
        <dbReference type="EMBL" id="KAG8627900.1"/>
    </source>
</evidence>
<evidence type="ECO:0000256" key="6">
    <source>
        <dbReference type="ARBA" id="ARBA00018045"/>
    </source>
</evidence>
<evidence type="ECO:0000256" key="13">
    <source>
        <dbReference type="ARBA" id="ARBA00030231"/>
    </source>
</evidence>
<comment type="catalytic activity">
    <reaction evidence="15">
        <text>7-[(3S)-(3-amino-3-methoxycarbonyl)propyl]wyosine(37) in tRNA(Phe) + S-adenosyl-L-methionine + CO2 = wybutosine(37) in tRNA(Phe) + S-adenosyl-L-homocysteine + 2 H(+)</text>
        <dbReference type="Rhea" id="RHEA:37119"/>
        <dbReference type="Rhea" id="RHEA-COMP:11844"/>
        <dbReference type="Rhea" id="RHEA-COMP:11847"/>
        <dbReference type="ChEBI" id="CHEBI:15378"/>
        <dbReference type="ChEBI" id="CHEBI:16526"/>
        <dbReference type="ChEBI" id="CHEBI:57856"/>
        <dbReference type="ChEBI" id="CHEBI:59789"/>
        <dbReference type="ChEBI" id="CHEBI:73544"/>
        <dbReference type="ChEBI" id="CHEBI:74275"/>
        <dbReference type="EC" id="2.3.1.231"/>
    </reaction>
</comment>
<dbReference type="InterPro" id="IPR029063">
    <property type="entry name" value="SAM-dependent_MTases_sf"/>
</dbReference>
<keyword evidence="18" id="KW-1185">Reference proteome</keyword>
<dbReference type="InterPro" id="IPR003347">
    <property type="entry name" value="JmjC_dom"/>
</dbReference>
<dbReference type="Gene3D" id="3.40.50.150">
    <property type="entry name" value="Vaccinia Virus protein VP39"/>
    <property type="match status" value="1"/>
</dbReference>
<comment type="pathway">
    <text evidence="2">tRNA modification; wybutosine-tRNA(Phe) biosynthesis.</text>
</comment>
<evidence type="ECO:0000256" key="4">
    <source>
        <dbReference type="ARBA" id="ARBA00012155"/>
    </source>
</evidence>
<evidence type="ECO:0000256" key="8">
    <source>
        <dbReference type="ARBA" id="ARBA00022679"/>
    </source>
</evidence>
<evidence type="ECO:0000256" key="9">
    <source>
        <dbReference type="ARBA" id="ARBA00022691"/>
    </source>
</evidence>
<evidence type="ECO:0000256" key="11">
    <source>
        <dbReference type="ARBA" id="ARBA00025588"/>
    </source>
</evidence>
<dbReference type="SUPFAM" id="SSF53335">
    <property type="entry name" value="S-adenosyl-L-methionine-dependent methyltransferases"/>
    <property type="match status" value="1"/>
</dbReference>
<evidence type="ECO:0000256" key="7">
    <source>
        <dbReference type="ARBA" id="ARBA00022603"/>
    </source>
</evidence>
<dbReference type="PROSITE" id="PS51184">
    <property type="entry name" value="JMJC"/>
    <property type="match status" value="1"/>
</dbReference>
<organism evidence="17 18">
    <name type="scientific">Elsinoe batatas</name>
    <dbReference type="NCBI Taxonomy" id="2601811"/>
    <lineage>
        <taxon>Eukaryota</taxon>
        <taxon>Fungi</taxon>
        <taxon>Dikarya</taxon>
        <taxon>Ascomycota</taxon>
        <taxon>Pezizomycotina</taxon>
        <taxon>Dothideomycetes</taxon>
        <taxon>Dothideomycetidae</taxon>
        <taxon>Myriangiales</taxon>
        <taxon>Elsinoaceae</taxon>
        <taxon>Elsinoe</taxon>
    </lineage>
</organism>
<comment type="function">
    <text evidence="11">Probable S-adenosyl-L-methionine-dependent methyltransferase that acts as a component of the wybutosine biosynthesis pathway. Wybutosine is a hyper modified guanosine with a tricyclic base found at the 3'-position adjacent to the anticodon of eukaryotic phenylalanine tRNA. May methylate the carboxyl group of leucine residues to form alpha-leucine ester residues.</text>
</comment>
<evidence type="ECO:0000259" key="16">
    <source>
        <dbReference type="PROSITE" id="PS51184"/>
    </source>
</evidence>
<dbReference type="Pfam" id="PF13621">
    <property type="entry name" value="Cupin_8"/>
    <property type="match status" value="1"/>
</dbReference>
<dbReference type="FunFam" id="2.60.120.650:FF:000043">
    <property type="entry name" value="tRNA wybutosine-synthesizing protein 4"/>
    <property type="match status" value="1"/>
</dbReference>
<dbReference type="GO" id="GO:0008175">
    <property type="term" value="F:tRNA methyltransferase activity"/>
    <property type="evidence" value="ECO:0007669"/>
    <property type="project" value="TreeGrafter"/>
</dbReference>
<comment type="similarity">
    <text evidence="3">Belongs to the methyltransferase superfamily. LCMT family.</text>
</comment>
<evidence type="ECO:0000256" key="10">
    <source>
        <dbReference type="ARBA" id="ARBA00022694"/>
    </source>
</evidence>
<dbReference type="GO" id="GO:0031591">
    <property type="term" value="P:wybutosine biosynthetic process"/>
    <property type="evidence" value="ECO:0007669"/>
    <property type="project" value="TreeGrafter"/>
</dbReference>
<keyword evidence="9" id="KW-0949">S-adenosyl-L-methionine</keyword>
<accession>A0A8K0PDC2</accession>
<dbReference type="Pfam" id="PF04072">
    <property type="entry name" value="LCM"/>
    <property type="match status" value="1"/>
</dbReference>
<dbReference type="InterPro" id="IPR041667">
    <property type="entry name" value="Cupin_8"/>
</dbReference>
<name>A0A8K0PDC2_9PEZI</name>
<dbReference type="GO" id="GO:0030488">
    <property type="term" value="P:tRNA methylation"/>
    <property type="evidence" value="ECO:0007669"/>
    <property type="project" value="TreeGrafter"/>
</dbReference>
<keyword evidence="8" id="KW-0808">Transferase</keyword>
<keyword evidence="10" id="KW-0819">tRNA processing</keyword>
<evidence type="ECO:0000256" key="1">
    <source>
        <dbReference type="ARBA" id="ARBA00001806"/>
    </source>
</evidence>
<dbReference type="OrthoDB" id="47172at2759"/>
<evidence type="ECO:0000256" key="15">
    <source>
        <dbReference type="ARBA" id="ARBA00049250"/>
    </source>
</evidence>
<evidence type="ECO:0000256" key="14">
    <source>
        <dbReference type="ARBA" id="ARBA00030847"/>
    </source>
</evidence>
<evidence type="ECO:0000313" key="18">
    <source>
        <dbReference type="Proteomes" id="UP000809789"/>
    </source>
</evidence>
<gene>
    <name evidence="17" type="ORF">KVT40_003773</name>
</gene>
<dbReference type="EC" id="2.1.1.290" evidence="5"/>
<comment type="catalytic activity">
    <reaction evidence="1">
        <text>7-[(3S)-3-amino-3-carboxypropyl]wyosine(37) in tRNA(Phe) + S-adenosyl-L-methionine = 7-[(3S)-(3-amino-3-methoxycarbonyl)propyl]wyosine(37) in tRNA(Phe) + S-adenosyl-L-homocysteine</text>
        <dbReference type="Rhea" id="RHEA:36903"/>
        <dbReference type="Rhea" id="RHEA-COMP:10379"/>
        <dbReference type="Rhea" id="RHEA-COMP:11844"/>
        <dbReference type="ChEBI" id="CHEBI:57856"/>
        <dbReference type="ChEBI" id="CHEBI:59789"/>
        <dbReference type="ChEBI" id="CHEBI:73543"/>
        <dbReference type="ChEBI" id="CHEBI:74275"/>
        <dbReference type="EC" id="2.1.1.290"/>
    </reaction>
</comment>
<sequence>MFENDSIQAFHQKQPKRPLKMQAMGVPTPGKKDEFIMDTNSSSIVSKRSVEKLYYPDQPEYFRYFVRKFQRRSPLINRGYWLRMKAIEKTVADFLREDNTKTKVVVNLGCGYDPLPFQFLGIHPEKCHNCVFVDVDYPQLMHKKLEVIRNNQPILDVLPGITYGNQIDPLLASAAKYKAVGCDLKNVANLDSSLRQLFDIESCSIAFLFVAEVSVAYMEKPAANAVLSWAAKLPDSRFCLLEQHLPDGPDHPFAETMLKHFQKLRTPLHAIGTLAQMRQRFEAAGWPADGLDLKTLWELWSDDSFLRPEERRHLDTVEPFDEWEEFALFGAHYFLLRASNRPTDDTTIVPESNPRGLAKSTDTLGSNRVALRSQTIKGPSQSRRFAAAAPLVRRTPGSERDQIHGVATFGGLGTRERLKGADVFVKPAEEGQSAEGDTTTDEMRLPTPTLAADLPTSLMCHTITSLAHGQLLLAGGRTAPDKASSSCWLLQDESWKVTHALPTGRYRHSAVNVMLPGSSDNGTSVLIFGGKSSQGRVLDDWILFSPDKGWQAVKVAGTRPEARFGATMTPSDDGSSGALLGGMRNDGTIVQDQWSWQLVFNEGVPILHCERREGLDSGLLERLCRFGAQSARTNGRDLIIGGVAAESLLARHNEIMSLSDGMPVATEWEARPLVVGLSVLTVGEEIVLLGGGATCFSFGTFWNTSQVLHTSIFGGSTWNVQGPSIPHRTGSIAAAVDDTAAVSRRNSPTQVPGKTLSSPEAFQTMLLTNQPVIIEGLDLGPCLSKWTPQYLKDTVGHDRNVVIHDSPTPKMSFQSKNFAYKTVPFCTFLDDAESGRHVYLRALSSDRPADKPTELATDFPTLASDFKLPSTLQYVSEHAHSSPLRISGSVNMWLHYDVMANVLCQIKGSKRLLLYPPSDVIHLDIPPGGSSSSIDPFDPSPDQQSILAKATPHEAILHQGDVLLIPPLWLHTAKPLSNLSVAVNVFFRDERMEQAYAAGKDVYGNRDIAAYERGRKDVQKIAKQFDGLPEQVRVFYLRRLANELHGLA</sequence>
<reference evidence="17" key="1">
    <citation type="submission" date="2021-07" db="EMBL/GenBank/DDBJ databases">
        <title>Elsinoe batatas strain:CRI-CJ2 Genome sequencing and assembly.</title>
        <authorList>
            <person name="Huang L."/>
        </authorList>
    </citation>
    <scope>NUCLEOTIDE SEQUENCE</scope>
    <source>
        <strain evidence="17">CRI-CJ2</strain>
    </source>
</reference>
<dbReference type="InterPro" id="IPR015915">
    <property type="entry name" value="Kelch-typ_b-propeller"/>
</dbReference>
<evidence type="ECO:0000256" key="12">
    <source>
        <dbReference type="ARBA" id="ARBA00029750"/>
    </source>
</evidence>
<dbReference type="Gene3D" id="2.60.120.650">
    <property type="entry name" value="Cupin"/>
    <property type="match status" value="1"/>
</dbReference>
<dbReference type="UniPathway" id="UPA00375"/>
<evidence type="ECO:0000256" key="5">
    <source>
        <dbReference type="ARBA" id="ARBA00012779"/>
    </source>
</evidence>
<dbReference type="EC" id="2.3.1.231" evidence="4"/>
<evidence type="ECO:0000256" key="2">
    <source>
        <dbReference type="ARBA" id="ARBA00004797"/>
    </source>
</evidence>
<dbReference type="SUPFAM" id="SSF51197">
    <property type="entry name" value="Clavaminate synthase-like"/>
    <property type="match status" value="1"/>
</dbReference>
<dbReference type="PANTHER" id="PTHR46529">
    <property type="entry name" value="TRNA WYBUTOSINE-SYNTHESIZING PROTEIN 4"/>
    <property type="match status" value="1"/>
</dbReference>
<dbReference type="SUPFAM" id="SSF117281">
    <property type="entry name" value="Kelch motif"/>
    <property type="match status" value="1"/>
</dbReference>
<keyword evidence="7" id="KW-0489">Methyltransferase</keyword>
<comment type="caution">
    <text evidence="17">The sequence shown here is derived from an EMBL/GenBank/DDBJ whole genome shotgun (WGS) entry which is preliminary data.</text>
</comment>
<dbReference type="EMBL" id="JAESVG020000004">
    <property type="protein sequence ID" value="KAG8627900.1"/>
    <property type="molecule type" value="Genomic_DNA"/>
</dbReference>
<dbReference type="Gene3D" id="6.10.140.1470">
    <property type="match status" value="1"/>
</dbReference>
<dbReference type="Pfam" id="PF13418">
    <property type="entry name" value="Beta-prop_TYW4"/>
    <property type="match status" value="1"/>
</dbReference>
<protein>
    <recommendedName>
        <fullName evidence="6">tRNA wybutosine-synthesizing protein 4</fullName>
        <ecNumber evidence="5">2.1.1.290</ecNumber>
        <ecNumber evidence="4">2.3.1.231</ecNumber>
    </recommendedName>
    <alternativeName>
        <fullName evidence="13">Leucine carboxyl methyltransferase 2</fullName>
    </alternativeName>
    <alternativeName>
        <fullName evidence="14">tRNA(Phe) (7-(3-amino-3-(methoxycarbonyl)propyl)wyosine(37)-N)-methoxycarbonyltransferase</fullName>
    </alternativeName>
    <alternativeName>
        <fullName evidence="12">tRNA(Phe) (7-(3-amino-3-carboxypropyl)wyosine(37)-O)-methyltransferase</fullName>
    </alternativeName>
</protein>
<evidence type="ECO:0000256" key="3">
    <source>
        <dbReference type="ARBA" id="ARBA00010703"/>
    </source>
</evidence>
<dbReference type="Gene3D" id="2.120.10.80">
    <property type="entry name" value="Kelch-type beta propeller"/>
    <property type="match status" value="1"/>
</dbReference>
<dbReference type="AlphaFoldDB" id="A0A8K0PDC2"/>